<reference evidence="7" key="1">
    <citation type="submission" date="2019-06" db="EMBL/GenBank/DDBJ databases">
        <authorList>
            <consortium name="Wellcome Sanger Institute Data Sharing"/>
        </authorList>
    </citation>
    <scope>NUCLEOTIDE SEQUENCE [LARGE SCALE GENOMIC DNA]</scope>
</reference>
<evidence type="ECO:0000256" key="4">
    <source>
        <dbReference type="ARBA" id="ARBA00023136"/>
    </source>
</evidence>
<dbReference type="Ensembl" id="ENSSORT00005014295.1">
    <property type="protein sequence ID" value="ENSSORP00005013878.1"/>
    <property type="gene ID" value="ENSSORG00005007119.1"/>
</dbReference>
<dbReference type="GO" id="GO:0022857">
    <property type="term" value="F:transmembrane transporter activity"/>
    <property type="evidence" value="ECO:0007669"/>
    <property type="project" value="InterPro"/>
</dbReference>
<protein>
    <recommendedName>
        <fullName evidence="6">Major facilitator superfamily (MFS) profile domain-containing protein</fullName>
    </recommendedName>
</protein>
<dbReference type="PROSITE" id="PS50850">
    <property type="entry name" value="MFS"/>
    <property type="match status" value="1"/>
</dbReference>
<name>A0A672ZBK4_9TELE</name>
<evidence type="ECO:0000259" key="6">
    <source>
        <dbReference type="PROSITE" id="PS50850"/>
    </source>
</evidence>
<feature type="transmembrane region" description="Helical" evidence="5">
    <location>
        <begin position="164"/>
        <end position="181"/>
    </location>
</feature>
<organism evidence="7 8">
    <name type="scientific">Sphaeramia orbicularis</name>
    <name type="common">orbiculate cardinalfish</name>
    <dbReference type="NCBI Taxonomy" id="375764"/>
    <lineage>
        <taxon>Eukaryota</taxon>
        <taxon>Metazoa</taxon>
        <taxon>Chordata</taxon>
        <taxon>Craniata</taxon>
        <taxon>Vertebrata</taxon>
        <taxon>Euteleostomi</taxon>
        <taxon>Actinopterygii</taxon>
        <taxon>Neopterygii</taxon>
        <taxon>Teleostei</taxon>
        <taxon>Neoteleostei</taxon>
        <taxon>Acanthomorphata</taxon>
        <taxon>Gobiaria</taxon>
        <taxon>Kurtiformes</taxon>
        <taxon>Apogonoidei</taxon>
        <taxon>Apogonidae</taxon>
        <taxon>Apogoninae</taxon>
        <taxon>Sphaeramia</taxon>
    </lineage>
</organism>
<dbReference type="InParanoid" id="A0A672ZBK4"/>
<evidence type="ECO:0000256" key="1">
    <source>
        <dbReference type="ARBA" id="ARBA00004141"/>
    </source>
</evidence>
<reference evidence="7" key="2">
    <citation type="submission" date="2025-08" db="UniProtKB">
        <authorList>
            <consortium name="Ensembl"/>
        </authorList>
    </citation>
    <scope>IDENTIFICATION</scope>
</reference>
<evidence type="ECO:0000313" key="7">
    <source>
        <dbReference type="Ensembl" id="ENSSORP00005013878.1"/>
    </source>
</evidence>
<feature type="transmembrane region" description="Helical" evidence="5">
    <location>
        <begin position="221"/>
        <end position="240"/>
    </location>
</feature>
<feature type="transmembrane region" description="Helical" evidence="5">
    <location>
        <begin position="98"/>
        <end position="115"/>
    </location>
</feature>
<feature type="transmembrane region" description="Helical" evidence="5">
    <location>
        <begin position="306"/>
        <end position="326"/>
    </location>
</feature>
<keyword evidence="3 5" id="KW-1133">Transmembrane helix</keyword>
<dbReference type="GO" id="GO:0016020">
    <property type="term" value="C:membrane"/>
    <property type="evidence" value="ECO:0007669"/>
    <property type="project" value="UniProtKB-SubCell"/>
</dbReference>
<dbReference type="InterPro" id="IPR036259">
    <property type="entry name" value="MFS_trans_sf"/>
</dbReference>
<dbReference type="InterPro" id="IPR020846">
    <property type="entry name" value="MFS_dom"/>
</dbReference>
<keyword evidence="8" id="KW-1185">Reference proteome</keyword>
<feature type="transmembrane region" description="Helical" evidence="5">
    <location>
        <begin position="193"/>
        <end position="214"/>
    </location>
</feature>
<feature type="transmembrane region" description="Helical" evidence="5">
    <location>
        <begin position="69"/>
        <end position="92"/>
    </location>
</feature>
<feature type="transmembrane region" description="Helical" evidence="5">
    <location>
        <begin position="42"/>
        <end position="62"/>
    </location>
</feature>
<proteinExistence type="predicted"/>
<dbReference type="Proteomes" id="UP000472271">
    <property type="component" value="Chromosome 21"/>
</dbReference>
<feature type="domain" description="Major facilitator superfamily (MFS) profile" evidence="6">
    <location>
        <begin position="1"/>
        <end position="331"/>
    </location>
</feature>
<dbReference type="AlphaFoldDB" id="A0A672ZBK4"/>
<sequence>MLLLCVFIPRFGRKPVVFGSTIILSVFSAAMAFAPSWPVFTLLYFVVGLGQITSFIVAFILVGGPRVLFSCLFLPVFYVAGEMLLPGTAYLVRNWRHLSLVMAVPGLACIPLWLIPESPRWLASRGRLQEAELVLRAAALENRVDAPTFTVSLSFMDLLRTKNVRFTTLILFSNTVSYFGLSFNLSHLYGNPFLNYFLLSAVELPGYVASWLAARSLPRRLQFIMFALLGALALLLILITMDTVTLTLVLLGKFGVLGAAGGMYNYTGELYPTGIRNTAMSSCAMFARLGSAVSPYLLLLAAVDPVVPWVVVGSLCLLSVVLCILLPETFRKPMPDSVQQMGHIQRSV</sequence>
<dbReference type="Gene3D" id="1.20.1250.20">
    <property type="entry name" value="MFS general substrate transporter like domains"/>
    <property type="match status" value="1"/>
</dbReference>
<feature type="transmembrane region" description="Helical" evidence="5">
    <location>
        <begin position="246"/>
        <end position="266"/>
    </location>
</feature>
<reference evidence="7" key="3">
    <citation type="submission" date="2025-09" db="UniProtKB">
        <authorList>
            <consortium name="Ensembl"/>
        </authorList>
    </citation>
    <scope>IDENTIFICATION</scope>
</reference>
<comment type="subcellular location">
    <subcellularLocation>
        <location evidence="1">Membrane</location>
        <topology evidence="1">Multi-pass membrane protein</topology>
    </subcellularLocation>
</comment>
<evidence type="ECO:0000313" key="8">
    <source>
        <dbReference type="Proteomes" id="UP000472271"/>
    </source>
</evidence>
<keyword evidence="4 5" id="KW-0472">Membrane</keyword>
<accession>A0A672ZBK4</accession>
<dbReference type="SUPFAM" id="SSF103473">
    <property type="entry name" value="MFS general substrate transporter"/>
    <property type="match status" value="1"/>
</dbReference>
<dbReference type="InterPro" id="IPR011701">
    <property type="entry name" value="MFS"/>
</dbReference>
<dbReference type="PANTHER" id="PTHR24064">
    <property type="entry name" value="SOLUTE CARRIER FAMILY 22 MEMBER"/>
    <property type="match status" value="1"/>
</dbReference>
<evidence type="ECO:0000256" key="3">
    <source>
        <dbReference type="ARBA" id="ARBA00022989"/>
    </source>
</evidence>
<evidence type="ECO:0000256" key="2">
    <source>
        <dbReference type="ARBA" id="ARBA00022692"/>
    </source>
</evidence>
<dbReference type="Pfam" id="PF07690">
    <property type="entry name" value="MFS_1"/>
    <property type="match status" value="1"/>
</dbReference>
<evidence type="ECO:0000256" key="5">
    <source>
        <dbReference type="SAM" id="Phobius"/>
    </source>
</evidence>
<keyword evidence="2 5" id="KW-0812">Transmembrane</keyword>